<reference evidence="1" key="1">
    <citation type="submission" date="2024-09" db="EMBL/GenBank/DDBJ databases">
        <title>Black Yeasts Isolated from many extreme environments.</title>
        <authorList>
            <person name="Coleine C."/>
            <person name="Stajich J.E."/>
            <person name="Selbmann L."/>
        </authorList>
    </citation>
    <scope>NUCLEOTIDE SEQUENCE</scope>
    <source>
        <strain evidence="1">CCFEE 5737</strain>
    </source>
</reference>
<gene>
    <name evidence="1" type="ORF">LTS18_007184</name>
</gene>
<comment type="caution">
    <text evidence="1">The sequence shown here is derived from an EMBL/GenBank/DDBJ whole genome shotgun (WGS) entry which is preliminary data.</text>
</comment>
<dbReference type="Proteomes" id="UP001186974">
    <property type="component" value="Unassembled WGS sequence"/>
</dbReference>
<protein>
    <submittedName>
        <fullName evidence="1">Uncharacterized protein</fullName>
    </submittedName>
</protein>
<evidence type="ECO:0000313" key="1">
    <source>
        <dbReference type="EMBL" id="KAK3078567.1"/>
    </source>
</evidence>
<name>A0ACC3DPS9_9PEZI</name>
<sequence length="167" mass="18907">MKNWYIIDIAPYKSAPVNPPSATPVLTPSHLWTGLQRKIRHAEEFVPVITKCDVVSEKENEIERVVAFGEGKGPKGEVREVCRLYAPTKIDFHQDDGSLISNIVSEGPSGKPEDLMMTYCFEWRRPDVQEGSADVEKVMEQYKKTAKMAVHESIDTIRRFVEGGEIK</sequence>
<accession>A0ACC3DPS9</accession>
<keyword evidence="2" id="KW-1185">Reference proteome</keyword>
<proteinExistence type="predicted"/>
<evidence type="ECO:0000313" key="2">
    <source>
        <dbReference type="Proteomes" id="UP001186974"/>
    </source>
</evidence>
<organism evidence="1 2">
    <name type="scientific">Coniosporium uncinatum</name>
    <dbReference type="NCBI Taxonomy" id="93489"/>
    <lineage>
        <taxon>Eukaryota</taxon>
        <taxon>Fungi</taxon>
        <taxon>Dikarya</taxon>
        <taxon>Ascomycota</taxon>
        <taxon>Pezizomycotina</taxon>
        <taxon>Dothideomycetes</taxon>
        <taxon>Dothideomycetes incertae sedis</taxon>
        <taxon>Coniosporium</taxon>
    </lineage>
</organism>
<dbReference type="EMBL" id="JAWDJW010001788">
    <property type="protein sequence ID" value="KAK3078567.1"/>
    <property type="molecule type" value="Genomic_DNA"/>
</dbReference>